<dbReference type="Proteomes" id="UP000190837">
    <property type="component" value="Unassembled WGS sequence"/>
</dbReference>
<dbReference type="InterPro" id="IPR029058">
    <property type="entry name" value="AB_hydrolase_fold"/>
</dbReference>
<evidence type="ECO:0000256" key="1">
    <source>
        <dbReference type="SAM" id="SignalP"/>
    </source>
</evidence>
<dbReference type="RefSeq" id="WP_079541179.1">
    <property type="nucleotide sequence ID" value="NZ_FKLO01000057.1"/>
</dbReference>
<keyword evidence="1" id="KW-0732">Signal</keyword>
<reference evidence="4" key="1">
    <citation type="submission" date="2016-04" db="EMBL/GenBank/DDBJ databases">
        <authorList>
            <person name="Tagini F."/>
        </authorList>
    </citation>
    <scope>NUCLEOTIDE SEQUENCE [LARGE SCALE GENOMIC DNA]</scope>
    <source>
        <strain evidence="4">CHUV0807</strain>
    </source>
</reference>
<protein>
    <submittedName>
        <fullName evidence="3">Esterase/lipase</fullName>
    </submittedName>
</protein>
<evidence type="ECO:0000313" key="4">
    <source>
        <dbReference type="Proteomes" id="UP000190837"/>
    </source>
</evidence>
<dbReference type="InterPro" id="IPR049492">
    <property type="entry name" value="BD-FAE-like_dom"/>
</dbReference>
<accession>A0A1C3H5A0</accession>
<organism evidence="3 4">
    <name type="scientific">Cardiobacterium hominis</name>
    <dbReference type="NCBI Taxonomy" id="2718"/>
    <lineage>
        <taxon>Bacteria</taxon>
        <taxon>Pseudomonadati</taxon>
        <taxon>Pseudomonadota</taxon>
        <taxon>Gammaproteobacteria</taxon>
        <taxon>Cardiobacteriales</taxon>
        <taxon>Cardiobacteriaceae</taxon>
        <taxon>Cardiobacterium</taxon>
    </lineage>
</organism>
<feature type="signal peptide" evidence="1">
    <location>
        <begin position="1"/>
        <end position="18"/>
    </location>
</feature>
<dbReference type="EMBL" id="FKLO01000057">
    <property type="protein sequence ID" value="SAM67050.1"/>
    <property type="molecule type" value="Genomic_DNA"/>
</dbReference>
<sequence length="499" mass="53163">MKKTAILAAMSLANLAQAHSLDFAADKYTAKTAEVNGATIAYRAYEGIPYVNKPVEPEYQQINIYIPEAYYNGGSINGYTAATAPIFLPNPIGGYMPAKPGVPGERKHPDQTGADAMQTALAKGYIVASPGARGRTSATGKAPAAIIDLKAAVRYLRHNDAAMPGDAEKIISNGTSAGGALSVLLGASGNHADYAAALQALGAADARDDIYAVSAYCPISILEHADAAYEWEFNGVHDYEKMDITMLDYKIERKLVKGTLDAAEQHISDELKTQFPAYINSLGLKNAHGEPLTLNADGSGSFRDYVASYIAAAANVELNKKQIPGALGAFAPALNPEQVTAFAEENPWLSIDGNHVKKVDFAAYAKAMGRQKTPLAFDSLDLSSGENQLFGDANQDTRHFTAYSAANSAVKGAGKADAATVKMMNPLTYINEKTAPQHWRIRVGTKDRDTSHAIAAILAAKLQNSGKNVDMAMPWGVPHSGDYDLDELFAWMDGVVKGK</sequence>
<feature type="chain" id="PRO_5008674878" evidence="1">
    <location>
        <begin position="19"/>
        <end position="499"/>
    </location>
</feature>
<dbReference type="Pfam" id="PF20434">
    <property type="entry name" value="BD-FAE"/>
    <property type="match status" value="1"/>
</dbReference>
<dbReference type="AlphaFoldDB" id="A0A1C3H5A0"/>
<gene>
    <name evidence="3" type="ORF">CHUV0807_1702</name>
</gene>
<dbReference type="Gene3D" id="3.40.50.1820">
    <property type="entry name" value="alpha/beta hydrolase"/>
    <property type="match status" value="1"/>
</dbReference>
<feature type="domain" description="BD-FAE-like" evidence="2">
    <location>
        <begin position="106"/>
        <end position="204"/>
    </location>
</feature>
<evidence type="ECO:0000259" key="2">
    <source>
        <dbReference type="Pfam" id="PF20434"/>
    </source>
</evidence>
<evidence type="ECO:0000313" key="3">
    <source>
        <dbReference type="EMBL" id="SAM67050.1"/>
    </source>
</evidence>
<proteinExistence type="predicted"/>
<dbReference type="NCBIfam" id="NF041556">
    <property type="entry name" value="tannase_B"/>
    <property type="match status" value="1"/>
</dbReference>
<dbReference type="SUPFAM" id="SSF53474">
    <property type="entry name" value="alpha/beta-Hydrolases"/>
    <property type="match status" value="1"/>
</dbReference>
<name>A0A1C3H5A0_9GAMM</name>
<dbReference type="InterPro" id="IPR048124">
    <property type="entry name" value="Tannase_B"/>
</dbReference>